<dbReference type="InterPro" id="IPR004254">
    <property type="entry name" value="AdipoR/HlyIII-related"/>
</dbReference>
<comment type="caution">
    <text evidence="8">The sequence shown here is derived from an EMBL/GenBank/DDBJ whole genome shotgun (WGS) entry which is preliminary data.</text>
</comment>
<dbReference type="GO" id="GO:0016020">
    <property type="term" value="C:membrane"/>
    <property type="evidence" value="ECO:0007669"/>
    <property type="project" value="UniProtKB-SubCell"/>
</dbReference>
<keyword evidence="5 7" id="KW-0472">Membrane</keyword>
<reference evidence="8 9" key="1">
    <citation type="submission" date="2018-05" db="EMBL/GenBank/DDBJ databases">
        <title>Genome sequencing and assembly of the regulated plant pathogen Lachnellula willkommii and related sister species for the development of diagnostic species identification markers.</title>
        <authorList>
            <person name="Giroux E."/>
            <person name="Bilodeau G."/>
        </authorList>
    </citation>
    <scope>NUCLEOTIDE SEQUENCE [LARGE SCALE GENOMIC DNA]</scope>
    <source>
        <strain evidence="8 9">CBS 268.59</strain>
    </source>
</reference>
<feature type="binding site" evidence="6">
    <location>
        <position position="222"/>
    </location>
    <ligand>
        <name>Zn(2+)</name>
        <dbReference type="ChEBI" id="CHEBI:29105"/>
    </ligand>
</feature>
<proteinExistence type="inferred from homology"/>
<dbReference type="PANTHER" id="PTHR20855">
    <property type="entry name" value="ADIPOR/PROGESTIN RECEPTOR-RELATED"/>
    <property type="match status" value="1"/>
</dbReference>
<dbReference type="EMBL" id="QGMK01000886">
    <property type="protein sequence ID" value="TVY76015.1"/>
    <property type="molecule type" value="Genomic_DNA"/>
</dbReference>
<feature type="binding site" evidence="6">
    <location>
        <position position="76"/>
    </location>
    <ligand>
        <name>Zn(2+)</name>
        <dbReference type="ChEBI" id="CHEBI:29105"/>
    </ligand>
</feature>
<organism evidence="8 9">
    <name type="scientific">Lachnellula suecica</name>
    <dbReference type="NCBI Taxonomy" id="602035"/>
    <lineage>
        <taxon>Eukaryota</taxon>
        <taxon>Fungi</taxon>
        <taxon>Dikarya</taxon>
        <taxon>Ascomycota</taxon>
        <taxon>Pezizomycotina</taxon>
        <taxon>Leotiomycetes</taxon>
        <taxon>Helotiales</taxon>
        <taxon>Lachnaceae</taxon>
        <taxon>Lachnellula</taxon>
    </lineage>
</organism>
<keyword evidence="6" id="KW-0862">Zinc</keyword>
<comment type="similarity">
    <text evidence="2">Belongs to the ADIPOR family.</text>
</comment>
<accession>A0A8T9C3S1</accession>
<keyword evidence="3 7" id="KW-0812">Transmembrane</keyword>
<evidence type="ECO:0000256" key="5">
    <source>
        <dbReference type="ARBA" id="ARBA00023136"/>
    </source>
</evidence>
<dbReference type="OrthoDB" id="529367at2759"/>
<comment type="subcellular location">
    <subcellularLocation>
        <location evidence="1">Membrane</location>
        <topology evidence="1">Multi-pass membrane protein</topology>
    </subcellularLocation>
</comment>
<evidence type="ECO:0000256" key="6">
    <source>
        <dbReference type="PIRSR" id="PIRSR604254-1"/>
    </source>
</evidence>
<evidence type="ECO:0000313" key="8">
    <source>
        <dbReference type="EMBL" id="TVY76015.1"/>
    </source>
</evidence>
<keyword evidence="9" id="KW-1185">Reference proteome</keyword>
<feature type="transmembrane region" description="Helical" evidence="7">
    <location>
        <begin position="122"/>
        <end position="141"/>
    </location>
</feature>
<dbReference type="GO" id="GO:0038023">
    <property type="term" value="F:signaling receptor activity"/>
    <property type="evidence" value="ECO:0007669"/>
    <property type="project" value="TreeGrafter"/>
</dbReference>
<evidence type="ECO:0000256" key="3">
    <source>
        <dbReference type="ARBA" id="ARBA00022692"/>
    </source>
</evidence>
<name>A0A8T9C3S1_9HELO</name>
<feature type="transmembrane region" description="Helical" evidence="7">
    <location>
        <begin position="153"/>
        <end position="173"/>
    </location>
</feature>
<feature type="transmembrane region" description="Helical" evidence="7">
    <location>
        <begin position="185"/>
        <end position="204"/>
    </location>
</feature>
<dbReference type="PANTHER" id="PTHR20855:SF52">
    <property type="entry name" value="ADIPONECTIN RECEPTOR PROTEIN"/>
    <property type="match status" value="1"/>
</dbReference>
<dbReference type="GO" id="GO:0006882">
    <property type="term" value="P:intracellular zinc ion homeostasis"/>
    <property type="evidence" value="ECO:0007669"/>
    <property type="project" value="TreeGrafter"/>
</dbReference>
<evidence type="ECO:0000256" key="4">
    <source>
        <dbReference type="ARBA" id="ARBA00022989"/>
    </source>
</evidence>
<evidence type="ECO:0000313" key="9">
    <source>
        <dbReference type="Proteomes" id="UP000469558"/>
    </source>
</evidence>
<gene>
    <name evidence="8" type="ORF">LSUE1_G006256</name>
</gene>
<feature type="binding site" evidence="6">
    <location>
        <position position="226"/>
    </location>
    <ligand>
        <name>Zn(2+)</name>
        <dbReference type="ChEBI" id="CHEBI:29105"/>
    </ligand>
</feature>
<dbReference type="AlphaFoldDB" id="A0A8T9C3S1"/>
<keyword evidence="8" id="KW-0675">Receptor</keyword>
<evidence type="ECO:0000256" key="2">
    <source>
        <dbReference type="ARBA" id="ARBA00007018"/>
    </source>
</evidence>
<feature type="transmembrane region" description="Helical" evidence="7">
    <location>
        <begin position="94"/>
        <end position="115"/>
    </location>
</feature>
<evidence type="ECO:0000256" key="1">
    <source>
        <dbReference type="ARBA" id="ARBA00004141"/>
    </source>
</evidence>
<feature type="transmembrane region" description="Helical" evidence="7">
    <location>
        <begin position="224"/>
        <end position="247"/>
    </location>
</feature>
<keyword evidence="6" id="KW-0479">Metal-binding</keyword>
<dbReference type="Proteomes" id="UP000469558">
    <property type="component" value="Unassembled WGS sequence"/>
</dbReference>
<protein>
    <submittedName>
        <fullName evidence="8">ADIPOR-like receptor SPBC12C2.09c</fullName>
    </submittedName>
</protein>
<sequence length="256" mass="29079">MRLSIYIRTCSGAFFSHSFQRMYTIQYTPDIRVLRRAILSSSRRSFLESRFASSFLHCTQIPFAFNVRSINSGSFHTFANHSEWVAAFGNQLDYLGVVILMWGSTIPSVYYGFYCDPKLQKVYWSVVSILAAACIVTTLNPRFRSPLLRPYRAAMYAGLGLSALVFIIHGVIIHGWTIQNHRMSLRWMALMGGLNLIGAAVYAARIPERWHPARYDHFGGSHQILHFMVIFAGLAHMVGLLSSFDYLHSQKSPCPI</sequence>
<dbReference type="GO" id="GO:0046872">
    <property type="term" value="F:metal ion binding"/>
    <property type="evidence" value="ECO:0007669"/>
    <property type="project" value="UniProtKB-KW"/>
</dbReference>
<dbReference type="Pfam" id="PF03006">
    <property type="entry name" value="HlyIII"/>
    <property type="match status" value="1"/>
</dbReference>
<evidence type="ECO:0000256" key="7">
    <source>
        <dbReference type="SAM" id="Phobius"/>
    </source>
</evidence>
<keyword evidence="4 7" id="KW-1133">Transmembrane helix</keyword>